<organism evidence="2">
    <name type="scientific">Amphimedon queenslandica</name>
    <name type="common">Sponge</name>
    <dbReference type="NCBI Taxonomy" id="400682"/>
    <lineage>
        <taxon>Eukaryota</taxon>
        <taxon>Metazoa</taxon>
        <taxon>Porifera</taxon>
        <taxon>Demospongiae</taxon>
        <taxon>Heteroscleromorpha</taxon>
        <taxon>Haplosclerida</taxon>
        <taxon>Niphatidae</taxon>
        <taxon>Amphimedon</taxon>
    </lineage>
</organism>
<dbReference type="InParanoid" id="A0A1X7UKZ7"/>
<dbReference type="EnsemblMetazoa" id="XM_011406369.2">
    <property type="protein sequence ID" value="XP_011404671.2"/>
    <property type="gene ID" value="LOC105313173"/>
</dbReference>
<proteinExistence type="predicted"/>
<reference evidence="3" key="1">
    <citation type="journal article" date="2010" name="Nature">
        <title>The Amphimedon queenslandica genome and the evolution of animal complexity.</title>
        <authorList>
            <person name="Srivastava M."/>
            <person name="Simakov O."/>
            <person name="Chapman J."/>
            <person name="Fahey B."/>
            <person name="Gauthier M.E."/>
            <person name="Mitros T."/>
            <person name="Richards G.S."/>
            <person name="Conaco C."/>
            <person name="Dacre M."/>
            <person name="Hellsten U."/>
            <person name="Larroux C."/>
            <person name="Putnam N.H."/>
            <person name="Stanke M."/>
            <person name="Adamska M."/>
            <person name="Darling A."/>
            <person name="Degnan S.M."/>
            <person name="Oakley T.H."/>
            <person name="Plachetzki D.C."/>
            <person name="Zhai Y."/>
            <person name="Adamski M."/>
            <person name="Calcino A."/>
            <person name="Cummins S.F."/>
            <person name="Goodstein D.M."/>
            <person name="Harris C."/>
            <person name="Jackson D.J."/>
            <person name="Leys S.P."/>
            <person name="Shu S."/>
            <person name="Woodcroft B.J."/>
            <person name="Vervoort M."/>
            <person name="Kosik K.S."/>
            <person name="Manning G."/>
            <person name="Degnan B.M."/>
            <person name="Rokhsar D.S."/>
        </authorList>
    </citation>
    <scope>NUCLEOTIDE SEQUENCE [LARGE SCALE GENOMIC DNA]</scope>
</reference>
<dbReference type="KEGG" id="aqu:105313173"/>
<evidence type="ECO:0000313" key="2">
    <source>
        <dbReference type="EnsemblMetazoa" id="Aqu2.1.28650_001"/>
    </source>
</evidence>
<dbReference type="OrthoDB" id="10045727at2759"/>
<dbReference type="eggNOG" id="ENOG502S5XG">
    <property type="taxonomic scope" value="Eukaryota"/>
</dbReference>
<dbReference type="InterPro" id="IPR029152">
    <property type="entry name" value="LKAAEAR1"/>
</dbReference>
<evidence type="ECO:0000313" key="3">
    <source>
        <dbReference type="Proteomes" id="UP000007879"/>
    </source>
</evidence>
<dbReference type="PANTHER" id="PTHR35665:SF1">
    <property type="entry name" value="PROTEIN LKAAEAR1"/>
    <property type="match status" value="1"/>
</dbReference>
<protein>
    <submittedName>
        <fullName evidence="2">Uncharacterized protein</fullName>
    </submittedName>
</protein>
<feature type="region of interest" description="Disordered" evidence="1">
    <location>
        <begin position="1"/>
        <end position="26"/>
    </location>
</feature>
<sequence length="235" mass="27311">METDGSDVAIRRQKPSEKLNLHTSTGLPPIDSSTLISLADVGQRGFSRKLHEMVRQQKEMESCSNGETRGRKRREKVELKNWKQMTPAELSKLTPMQKSRYMMYEPTSKEILEKQMESLKRVRARKLLAKVDDPAPLLKSLIEHEENSELIGQLKAAEARYRVRNTQLTYDMERSQELQHLIASQQTAQEAVRLQTFIPPTPLYVEVPDYLNKTQRNRCEEILEDDRGLTIYRNI</sequence>
<reference evidence="2" key="2">
    <citation type="submission" date="2017-05" db="UniProtKB">
        <authorList>
            <consortium name="EnsemblMetazoa"/>
        </authorList>
    </citation>
    <scope>IDENTIFICATION</scope>
</reference>
<gene>
    <name evidence="2" type="primary">105313173</name>
</gene>
<dbReference type="Pfam" id="PF15478">
    <property type="entry name" value="LKAAEAR"/>
    <property type="match status" value="1"/>
</dbReference>
<dbReference type="PANTHER" id="PTHR35665">
    <property type="entry name" value="PROTEIN LKAAEAR1"/>
    <property type="match status" value="1"/>
</dbReference>
<dbReference type="EnsemblMetazoa" id="Aqu2.1.28650_001">
    <property type="protein sequence ID" value="Aqu2.1.28650_001"/>
    <property type="gene ID" value="Aqu2.1.28650"/>
</dbReference>
<feature type="region of interest" description="Disordered" evidence="1">
    <location>
        <begin position="56"/>
        <end position="75"/>
    </location>
</feature>
<name>A0A1X7UKZ7_AMPQE</name>
<keyword evidence="3" id="KW-1185">Reference proteome</keyword>
<evidence type="ECO:0000256" key="1">
    <source>
        <dbReference type="SAM" id="MobiDB-lite"/>
    </source>
</evidence>
<dbReference type="Proteomes" id="UP000007879">
    <property type="component" value="Unassembled WGS sequence"/>
</dbReference>
<accession>A0A1X7UKZ7</accession>
<dbReference type="AlphaFoldDB" id="A0A1X7UKZ7"/>